<accession>A0A4Z0FBV5</accession>
<feature type="chain" id="PRO_5021301246" description="DUF3300 domain-containing protein" evidence="2">
    <location>
        <begin position="23"/>
        <end position="202"/>
    </location>
</feature>
<name>A0A4Z0FBV5_9GAMM</name>
<keyword evidence="4" id="KW-1185">Reference proteome</keyword>
<dbReference type="RefSeq" id="WP_135281187.1">
    <property type="nucleotide sequence ID" value="NZ_SRIO01000004.1"/>
</dbReference>
<gene>
    <name evidence="3" type="ORF">E4680_04460</name>
</gene>
<reference evidence="3 4" key="1">
    <citation type="journal article" date="2019" name="ISME J.">
        <title>Candidatus Macondimonas diazotrophica, a novel gammaproteobacterial genus dominating crude-oil-contaminated coastal sediments.</title>
        <authorList>
            <person name="Karthikeyan S."/>
            <person name="Konstantinidis K."/>
        </authorList>
    </citation>
    <scope>NUCLEOTIDE SEQUENCE [LARGE SCALE GENOMIC DNA]</scope>
    <source>
        <strain evidence="3 4">KTK01</strain>
    </source>
</reference>
<feature type="compositionally biased region" description="Basic and acidic residues" evidence="1">
    <location>
        <begin position="122"/>
        <end position="137"/>
    </location>
</feature>
<proteinExistence type="predicted"/>
<feature type="compositionally biased region" description="Pro residues" evidence="1">
    <location>
        <begin position="152"/>
        <end position="171"/>
    </location>
</feature>
<dbReference type="Proteomes" id="UP000297890">
    <property type="component" value="Unassembled WGS sequence"/>
</dbReference>
<sequence length="202" mass="23036">MATGRPMSAMALAVCMILSGCAGLGQTPDLDDYPDDVYGRGGWMDPYDPWRYPYTPYGWGYDRFGGFGYWGYPGWWGPPVYWVDVDRDEIEPEPPRRNGLRRYQERLLTGPTWLSPKNRWVPRPDRSSQARPVDVRPVRPAPFPSDRRTGPAEPPAPPRVQPLSVPPPPVFRAPRVHLPEPQAQPPAPRPRRPWRRSNGAED</sequence>
<evidence type="ECO:0000313" key="4">
    <source>
        <dbReference type="Proteomes" id="UP000297890"/>
    </source>
</evidence>
<comment type="caution">
    <text evidence="3">The sequence shown here is derived from an EMBL/GenBank/DDBJ whole genome shotgun (WGS) entry which is preliminary data.</text>
</comment>
<feature type="region of interest" description="Disordered" evidence="1">
    <location>
        <begin position="118"/>
        <end position="202"/>
    </location>
</feature>
<organism evidence="3 4">
    <name type="scientific">Candidatus Macondimonas diazotrophica</name>
    <dbReference type="NCBI Taxonomy" id="2305248"/>
    <lineage>
        <taxon>Bacteria</taxon>
        <taxon>Pseudomonadati</taxon>
        <taxon>Pseudomonadota</taxon>
        <taxon>Gammaproteobacteria</taxon>
        <taxon>Chromatiales</taxon>
        <taxon>Ectothiorhodospiraceae</taxon>
        <taxon>Candidatus Macondimonas</taxon>
    </lineage>
</organism>
<evidence type="ECO:0000256" key="1">
    <source>
        <dbReference type="SAM" id="MobiDB-lite"/>
    </source>
</evidence>
<dbReference type="AlphaFoldDB" id="A0A4Z0FBV5"/>
<dbReference type="EMBL" id="SRIO01000004">
    <property type="protein sequence ID" value="TFZ83307.1"/>
    <property type="molecule type" value="Genomic_DNA"/>
</dbReference>
<evidence type="ECO:0008006" key="5">
    <source>
        <dbReference type="Google" id="ProtNLM"/>
    </source>
</evidence>
<dbReference type="PROSITE" id="PS51257">
    <property type="entry name" value="PROKAR_LIPOPROTEIN"/>
    <property type="match status" value="1"/>
</dbReference>
<evidence type="ECO:0000256" key="2">
    <source>
        <dbReference type="SAM" id="SignalP"/>
    </source>
</evidence>
<feature type="signal peptide" evidence="2">
    <location>
        <begin position="1"/>
        <end position="22"/>
    </location>
</feature>
<protein>
    <recommendedName>
        <fullName evidence="5">DUF3300 domain-containing protein</fullName>
    </recommendedName>
</protein>
<evidence type="ECO:0000313" key="3">
    <source>
        <dbReference type="EMBL" id="TFZ83307.1"/>
    </source>
</evidence>
<keyword evidence="2" id="KW-0732">Signal</keyword>